<dbReference type="Proteomes" id="UP001157091">
    <property type="component" value="Unassembled WGS sequence"/>
</dbReference>
<gene>
    <name evidence="1" type="ORF">GCM10025864_17770</name>
</gene>
<keyword evidence="2" id="KW-1185">Reference proteome</keyword>
<dbReference type="RefSeq" id="WP_284292913.1">
    <property type="nucleotide sequence ID" value="NZ_BSUK01000001.1"/>
</dbReference>
<evidence type="ECO:0000313" key="1">
    <source>
        <dbReference type="EMBL" id="GMA24018.1"/>
    </source>
</evidence>
<accession>A0ABQ6I1I9</accession>
<evidence type="ECO:0000313" key="2">
    <source>
        <dbReference type="Proteomes" id="UP001157091"/>
    </source>
</evidence>
<organism evidence="1 2">
    <name type="scientific">Luteimicrobium album</name>
    <dbReference type="NCBI Taxonomy" id="1054550"/>
    <lineage>
        <taxon>Bacteria</taxon>
        <taxon>Bacillati</taxon>
        <taxon>Actinomycetota</taxon>
        <taxon>Actinomycetes</taxon>
        <taxon>Micrococcales</taxon>
        <taxon>Luteimicrobium</taxon>
    </lineage>
</organism>
<dbReference type="EMBL" id="BSUK01000001">
    <property type="protein sequence ID" value="GMA24018.1"/>
    <property type="molecule type" value="Genomic_DNA"/>
</dbReference>
<name>A0ABQ6I1I9_9MICO</name>
<comment type="caution">
    <text evidence="1">The sequence shown here is derived from an EMBL/GenBank/DDBJ whole genome shotgun (WGS) entry which is preliminary data.</text>
</comment>
<proteinExistence type="predicted"/>
<reference evidence="2" key="1">
    <citation type="journal article" date="2019" name="Int. J. Syst. Evol. Microbiol.">
        <title>The Global Catalogue of Microorganisms (GCM) 10K type strain sequencing project: providing services to taxonomists for standard genome sequencing and annotation.</title>
        <authorList>
            <consortium name="The Broad Institute Genomics Platform"/>
            <consortium name="The Broad Institute Genome Sequencing Center for Infectious Disease"/>
            <person name="Wu L."/>
            <person name="Ma J."/>
        </authorList>
    </citation>
    <scope>NUCLEOTIDE SEQUENCE [LARGE SCALE GENOMIC DNA]</scope>
    <source>
        <strain evidence="2">NBRC 106348</strain>
    </source>
</reference>
<sequence length="88" mass="9375">MAADPLGTGGIPTPFLEGYRAAGGELAEPRTPAAEDEAVRLRLYRLYLHLVMHVEQGPRGPAAPEHRALIAQNLEAIVGRLAARPVAV</sequence>
<protein>
    <submittedName>
        <fullName evidence="1">Uncharacterized protein</fullName>
    </submittedName>
</protein>